<keyword evidence="1 3" id="KW-0378">Hydrolase</keyword>
<dbReference type="GO" id="GO:0006032">
    <property type="term" value="P:chitin catabolic process"/>
    <property type="evidence" value="ECO:0007669"/>
    <property type="project" value="TreeGrafter"/>
</dbReference>
<evidence type="ECO:0000259" key="7">
    <source>
        <dbReference type="PROSITE" id="PS51910"/>
    </source>
</evidence>
<protein>
    <recommendedName>
        <fullName evidence="7">GH18 domain-containing protein</fullName>
    </recommendedName>
</protein>
<sequence length="537" mass="58723">MPLRPLLLAVPVLLACLWPGTRAALGEGVGAPGVPGAAGGRGRVACYFRSWAGSLPEDGFKAEDVPGDLCTHVLYSFAGVDNNTWELLDLDLEVAEFQDGYRNLTALKKRYPHLKTLLSVGGWAEGGKKYSDLVSRPERRCAFIESVVHYMEWFGFDGIDLDWEYPGAADRDGQPSDKDNFYFLVSELRRAFDAVGKGWEISMAVPLAAFRIEEGFHVPELCGLMDAVHVMAYDLRGIWAGFADVHSPLYARPGDPPGFVHLNAHDGMLEWEARGCPADKLVLGVPFYGHLFELAEAARPLPGAALAPKSRQRGMSYGKICRDVTADNGWTLMWERNAKVPYAFRGRDWLGYEDVRSLRMKAGFALRRGYAGLMMWAVGEDDVRGACGRGRFPMLHVLATAMSHYTVPQPSRRYPDTRPHLPPMPPATQCLGQGTDQPDVLVPAEGSEGGDEGGDGEKGDDNETGDTGDAENEESSGNGEATENNEVDTTTSGVTENEITSTGLSESEETTTVEENSPYFETTTETQTEMSESEDTK</sequence>
<dbReference type="Pfam" id="PF00704">
    <property type="entry name" value="Glyco_hydro_18"/>
    <property type="match status" value="1"/>
</dbReference>
<feature type="compositionally biased region" description="Polar residues" evidence="5">
    <location>
        <begin position="475"/>
        <end position="497"/>
    </location>
</feature>
<dbReference type="GO" id="GO:0004568">
    <property type="term" value="F:chitinase activity"/>
    <property type="evidence" value="ECO:0007669"/>
    <property type="project" value="UniProtKB-ARBA"/>
</dbReference>
<dbReference type="PROSITE" id="PS51257">
    <property type="entry name" value="PROKAR_LIPOPROTEIN"/>
    <property type="match status" value="1"/>
</dbReference>
<proteinExistence type="inferred from homology"/>
<dbReference type="Proteomes" id="UP001378592">
    <property type="component" value="Unassembled WGS sequence"/>
</dbReference>
<evidence type="ECO:0000256" key="4">
    <source>
        <dbReference type="RuleBase" id="RU004453"/>
    </source>
</evidence>
<dbReference type="InterPro" id="IPR017853">
    <property type="entry name" value="GH"/>
</dbReference>
<dbReference type="PANTHER" id="PTHR11177:SF144">
    <property type="entry name" value="CHITINASE 5"/>
    <property type="match status" value="1"/>
</dbReference>
<dbReference type="SMART" id="SM00636">
    <property type="entry name" value="Glyco_18"/>
    <property type="match status" value="1"/>
</dbReference>
<gene>
    <name evidence="8" type="ORF">R5R35_011813</name>
</gene>
<reference evidence="8 9" key="1">
    <citation type="submission" date="2024-03" db="EMBL/GenBank/DDBJ databases">
        <title>The genome assembly and annotation of the cricket Gryllus longicercus Weissman &amp; Gray.</title>
        <authorList>
            <person name="Szrajer S."/>
            <person name="Gray D."/>
            <person name="Ylla G."/>
        </authorList>
    </citation>
    <scope>NUCLEOTIDE SEQUENCE [LARGE SCALE GENOMIC DNA]</scope>
    <source>
        <strain evidence="8">DAG 2021-001</strain>
        <tissue evidence="8">Whole body minus gut</tissue>
    </source>
</reference>
<dbReference type="GO" id="GO:0008061">
    <property type="term" value="F:chitin binding"/>
    <property type="evidence" value="ECO:0007669"/>
    <property type="project" value="InterPro"/>
</dbReference>
<feature type="domain" description="GH18" evidence="7">
    <location>
        <begin position="42"/>
        <end position="405"/>
    </location>
</feature>
<dbReference type="AlphaFoldDB" id="A0AAN9ZHL4"/>
<evidence type="ECO:0000313" key="8">
    <source>
        <dbReference type="EMBL" id="KAK7873465.1"/>
    </source>
</evidence>
<dbReference type="Gene3D" id="3.20.20.80">
    <property type="entry name" value="Glycosidases"/>
    <property type="match status" value="1"/>
</dbReference>
<dbReference type="InterPro" id="IPR001223">
    <property type="entry name" value="Glyco_hydro18_cat"/>
</dbReference>
<evidence type="ECO:0000256" key="6">
    <source>
        <dbReference type="SAM" id="SignalP"/>
    </source>
</evidence>
<feature type="chain" id="PRO_5042990724" description="GH18 domain-containing protein" evidence="6">
    <location>
        <begin position="24"/>
        <end position="537"/>
    </location>
</feature>
<evidence type="ECO:0000256" key="1">
    <source>
        <dbReference type="ARBA" id="ARBA00022801"/>
    </source>
</evidence>
<dbReference type="PROSITE" id="PS51910">
    <property type="entry name" value="GH18_2"/>
    <property type="match status" value="1"/>
</dbReference>
<feature type="region of interest" description="Disordered" evidence="5">
    <location>
        <begin position="407"/>
        <end position="537"/>
    </location>
</feature>
<dbReference type="SUPFAM" id="SSF54556">
    <property type="entry name" value="Chitinase insertion domain"/>
    <property type="match status" value="1"/>
</dbReference>
<name>A0AAN9ZHL4_9ORTH</name>
<dbReference type="SUPFAM" id="SSF51445">
    <property type="entry name" value="(Trans)glycosidases"/>
    <property type="match status" value="1"/>
</dbReference>
<dbReference type="PANTHER" id="PTHR11177">
    <property type="entry name" value="CHITINASE"/>
    <property type="match status" value="1"/>
</dbReference>
<feature type="compositionally biased region" description="Acidic residues" evidence="5">
    <location>
        <begin position="462"/>
        <end position="474"/>
    </location>
</feature>
<evidence type="ECO:0000313" key="9">
    <source>
        <dbReference type="Proteomes" id="UP001378592"/>
    </source>
</evidence>
<dbReference type="InterPro" id="IPR029070">
    <property type="entry name" value="Chitinase_insertion_sf"/>
</dbReference>
<keyword evidence="2 3" id="KW-0326">Glycosidase</keyword>
<dbReference type="InterPro" id="IPR001579">
    <property type="entry name" value="Glyco_hydro_18_chit_AS"/>
</dbReference>
<dbReference type="InterPro" id="IPR011583">
    <property type="entry name" value="Chitinase_II/V-like_cat"/>
</dbReference>
<evidence type="ECO:0000256" key="2">
    <source>
        <dbReference type="ARBA" id="ARBA00023295"/>
    </source>
</evidence>
<keyword evidence="9" id="KW-1185">Reference proteome</keyword>
<dbReference type="InterPro" id="IPR050314">
    <property type="entry name" value="Glycosyl_Hydrlase_18"/>
</dbReference>
<dbReference type="PROSITE" id="PS01095">
    <property type="entry name" value="GH18_1"/>
    <property type="match status" value="1"/>
</dbReference>
<dbReference type="Gene3D" id="3.10.50.10">
    <property type="match status" value="1"/>
</dbReference>
<feature type="compositionally biased region" description="Low complexity" evidence="5">
    <location>
        <begin position="513"/>
        <end position="530"/>
    </location>
</feature>
<comment type="caution">
    <text evidence="8">The sequence shown here is derived from an EMBL/GenBank/DDBJ whole genome shotgun (WGS) entry which is preliminary data.</text>
</comment>
<keyword evidence="6" id="KW-0732">Signal</keyword>
<feature type="signal peptide" evidence="6">
    <location>
        <begin position="1"/>
        <end position="23"/>
    </location>
</feature>
<comment type="similarity">
    <text evidence="4">Belongs to the glycosyl hydrolase 18 family.</text>
</comment>
<accession>A0AAN9ZHL4</accession>
<dbReference type="GO" id="GO:0005975">
    <property type="term" value="P:carbohydrate metabolic process"/>
    <property type="evidence" value="ECO:0007669"/>
    <property type="project" value="InterPro"/>
</dbReference>
<evidence type="ECO:0000256" key="3">
    <source>
        <dbReference type="RuleBase" id="RU000489"/>
    </source>
</evidence>
<dbReference type="GO" id="GO:0005576">
    <property type="term" value="C:extracellular region"/>
    <property type="evidence" value="ECO:0007669"/>
    <property type="project" value="TreeGrafter"/>
</dbReference>
<organism evidence="8 9">
    <name type="scientific">Gryllus longicercus</name>
    <dbReference type="NCBI Taxonomy" id="2509291"/>
    <lineage>
        <taxon>Eukaryota</taxon>
        <taxon>Metazoa</taxon>
        <taxon>Ecdysozoa</taxon>
        <taxon>Arthropoda</taxon>
        <taxon>Hexapoda</taxon>
        <taxon>Insecta</taxon>
        <taxon>Pterygota</taxon>
        <taxon>Neoptera</taxon>
        <taxon>Polyneoptera</taxon>
        <taxon>Orthoptera</taxon>
        <taxon>Ensifera</taxon>
        <taxon>Gryllidea</taxon>
        <taxon>Grylloidea</taxon>
        <taxon>Gryllidae</taxon>
        <taxon>Gryllinae</taxon>
        <taxon>Gryllus</taxon>
    </lineage>
</organism>
<evidence type="ECO:0000256" key="5">
    <source>
        <dbReference type="SAM" id="MobiDB-lite"/>
    </source>
</evidence>
<dbReference type="EMBL" id="JAZDUA010000013">
    <property type="protein sequence ID" value="KAK7873465.1"/>
    <property type="molecule type" value="Genomic_DNA"/>
</dbReference>